<reference evidence="3 4" key="1">
    <citation type="journal article" date="2019" name="Int. J. Syst. Evol. Microbiol.">
        <title>The Global Catalogue of Microorganisms (GCM) 10K type strain sequencing project: providing services to taxonomists for standard genome sequencing and annotation.</title>
        <authorList>
            <consortium name="The Broad Institute Genomics Platform"/>
            <consortium name="The Broad Institute Genome Sequencing Center for Infectious Disease"/>
            <person name="Wu L."/>
            <person name="Ma J."/>
        </authorList>
    </citation>
    <scope>NUCLEOTIDE SEQUENCE [LARGE SCALE GENOMIC DNA]</scope>
    <source>
        <strain evidence="3 4">JCM 15313</strain>
    </source>
</reference>
<evidence type="ECO:0000313" key="4">
    <source>
        <dbReference type="Proteomes" id="UP001501585"/>
    </source>
</evidence>
<dbReference type="InterPro" id="IPR020051">
    <property type="entry name" value="SagB-type_dehydrogenase"/>
</dbReference>
<dbReference type="EMBL" id="BAAAPC010000001">
    <property type="protein sequence ID" value="GAA1981071.1"/>
    <property type="molecule type" value="Genomic_DNA"/>
</dbReference>
<feature type="region of interest" description="Disordered" evidence="1">
    <location>
        <begin position="254"/>
        <end position="301"/>
    </location>
</feature>
<gene>
    <name evidence="3" type="ORF">GCM10009799_02680</name>
</gene>
<keyword evidence="4" id="KW-1185">Reference proteome</keyword>
<dbReference type="Proteomes" id="UP001501585">
    <property type="component" value="Unassembled WGS sequence"/>
</dbReference>
<name>A0ABN2S628_9ACTN</name>
<sequence length="462" mass="48214">MAMMMCPQADAPLPDHPSYPSPVRRLHSLLEDTLIEEGVGGSLVAVTRWGDIRLERPGAAVRELLHRMTLGPVDADNVVGREDGAERAELRRLLDTLGGCVVHSLGVDSEAGPVLSAEPLARQAVFSSAPPPAKGDRPVRLSRFATIRSAEGRLVVESPLSLHLVVLHRAPALRVLGELGSATTVADIAAALADLPAELVAEVAAYLAGAGMVVSAERDPRSGRPCAREDLDPRLAAWTHHDLLFHTRSRFGRNGAALGTRRSGTREAPTRRTGPTVPLPRGPLTARDRSAHAPSRRPVSVSELGELLSRALGGPAPPAVPGAPGPLAGMRLYVTVAHSPEVPRGVYRYDPEDHALVPLRAAESDVQELLDGARVAAGAPGRASMLITITAQISELARTLDGSGYSTVLLVTGALQERLRQAAASLGLAASTPVTGDVEVAARALGIDGLGEVSVGEFGAGG</sequence>
<organism evidence="3 4">
    <name type="scientific">Nocardiopsis rhodophaea</name>
    <dbReference type="NCBI Taxonomy" id="280238"/>
    <lineage>
        <taxon>Bacteria</taxon>
        <taxon>Bacillati</taxon>
        <taxon>Actinomycetota</taxon>
        <taxon>Actinomycetes</taxon>
        <taxon>Streptosporangiales</taxon>
        <taxon>Nocardiopsidaceae</taxon>
        <taxon>Nocardiopsis</taxon>
    </lineage>
</organism>
<evidence type="ECO:0000313" key="3">
    <source>
        <dbReference type="EMBL" id="GAA1981071.1"/>
    </source>
</evidence>
<accession>A0ABN2S628</accession>
<feature type="domain" description="Cyanobactin oxidase ThcOx second" evidence="2">
    <location>
        <begin position="139"/>
        <end position="254"/>
    </location>
</feature>
<protein>
    <submittedName>
        <fullName evidence="3">SagB/ThcOx family dehydrogenase</fullName>
    </submittedName>
</protein>
<dbReference type="NCBIfam" id="TIGR03605">
    <property type="entry name" value="antibiot_sagB"/>
    <property type="match status" value="1"/>
</dbReference>
<comment type="caution">
    <text evidence="3">The sequence shown here is derived from an EMBL/GenBank/DDBJ whole genome shotgun (WGS) entry which is preliminary data.</text>
</comment>
<evidence type="ECO:0000259" key="2">
    <source>
        <dbReference type="Pfam" id="PF22767"/>
    </source>
</evidence>
<evidence type="ECO:0000256" key="1">
    <source>
        <dbReference type="SAM" id="MobiDB-lite"/>
    </source>
</evidence>
<dbReference type="InterPro" id="IPR054488">
    <property type="entry name" value="ThcOx_dom2"/>
</dbReference>
<dbReference type="Pfam" id="PF22767">
    <property type="entry name" value="ThcOx"/>
    <property type="match status" value="1"/>
</dbReference>
<dbReference type="Gene3D" id="3.40.109.10">
    <property type="entry name" value="NADH Oxidase"/>
    <property type="match status" value="1"/>
</dbReference>
<proteinExistence type="predicted"/>
<dbReference type="InterPro" id="IPR000415">
    <property type="entry name" value="Nitroreductase-like"/>
</dbReference>